<dbReference type="OrthoDB" id="1929007at2759"/>
<comment type="subcellular location">
    <subcellularLocation>
        <location evidence="1">Nucleus</location>
    </subcellularLocation>
</comment>
<dbReference type="GO" id="GO:0046983">
    <property type="term" value="F:protein dimerization activity"/>
    <property type="evidence" value="ECO:0007669"/>
    <property type="project" value="InterPro"/>
</dbReference>
<keyword evidence="9" id="KW-1185">Reference proteome</keyword>
<proteinExistence type="predicted"/>
<reference evidence="8" key="1">
    <citation type="submission" date="2021-01" db="EMBL/GenBank/DDBJ databases">
        <title>Adiantum capillus-veneris genome.</title>
        <authorList>
            <person name="Fang Y."/>
            <person name="Liao Q."/>
        </authorList>
    </citation>
    <scope>NUCLEOTIDE SEQUENCE</scope>
    <source>
        <strain evidence="8">H3</strain>
        <tissue evidence="8">Leaf</tissue>
    </source>
</reference>
<dbReference type="Gene3D" id="4.10.280.10">
    <property type="entry name" value="Helix-loop-helix DNA-binding domain"/>
    <property type="match status" value="1"/>
</dbReference>
<name>A0A9D4UEH1_ADICA</name>
<dbReference type="GO" id="GO:0000981">
    <property type="term" value="F:DNA-binding transcription factor activity, RNA polymerase II-specific"/>
    <property type="evidence" value="ECO:0007669"/>
    <property type="project" value="TreeGrafter"/>
</dbReference>
<dbReference type="AlphaFoldDB" id="A0A9D4UEH1"/>
<evidence type="ECO:0000259" key="7">
    <source>
        <dbReference type="PROSITE" id="PS50888"/>
    </source>
</evidence>
<feature type="compositionally biased region" description="Basic and acidic residues" evidence="6">
    <location>
        <begin position="426"/>
        <end position="438"/>
    </location>
</feature>
<evidence type="ECO:0000256" key="1">
    <source>
        <dbReference type="ARBA" id="ARBA00004123"/>
    </source>
</evidence>
<keyword evidence="4" id="KW-0804">Transcription</keyword>
<keyword evidence="2" id="KW-0805">Transcription regulation</keyword>
<keyword evidence="5" id="KW-0539">Nucleus</keyword>
<evidence type="ECO:0000256" key="2">
    <source>
        <dbReference type="ARBA" id="ARBA00023015"/>
    </source>
</evidence>
<evidence type="ECO:0000256" key="3">
    <source>
        <dbReference type="ARBA" id="ARBA00023125"/>
    </source>
</evidence>
<gene>
    <name evidence="8" type="ORF">GOP47_0018612</name>
</gene>
<dbReference type="GO" id="GO:0080147">
    <property type="term" value="P:root hair cell development"/>
    <property type="evidence" value="ECO:0007669"/>
    <property type="project" value="UniProtKB-ARBA"/>
</dbReference>
<sequence>MDDIFDQMLSTSPWGDGVGANRQASWDTMAPGPASNSVAMESTAGLQALHKASPNNMQQLMGGGLESQGVLARAMQQGNVPLTSELILDTGQGHGLPVPHHSLQSMAPTWYTGGMPQALHGMSLGDPEAYARQGADVIPQDYHYGKRPRPDEDSLSLDGLSRNLQLAHLAASEEMKSLQSFGDQAALGQDPSGGAVKPRVRARRGQATDPHSIAERNRRERIAERMKALQELVPDSNKTDKASMLDEIIGYVKFLQMQVKCLSMCRLGGTGAAGPLLADLPVEGASSFLAANLNQPGMSGGGSSTSQEGMAFAERQVARLMDEDMSAAMQYLQSKGLCLMPISLATAISSTGSRQPPSNLAGAEGAAAGNMKQAMELQVAAMAAAATVQGGSVLAAPFSCNPKSQGGGSGKVVHTNVARSLMPNLQRDDKSKLADHKAALPPPPLNK</sequence>
<dbReference type="GO" id="GO:0000978">
    <property type="term" value="F:RNA polymerase II cis-regulatory region sequence-specific DNA binding"/>
    <property type="evidence" value="ECO:0007669"/>
    <property type="project" value="TreeGrafter"/>
</dbReference>
<evidence type="ECO:0000256" key="5">
    <source>
        <dbReference type="ARBA" id="ARBA00023242"/>
    </source>
</evidence>
<dbReference type="EMBL" id="JABFUD020000018">
    <property type="protein sequence ID" value="KAI5065988.1"/>
    <property type="molecule type" value="Genomic_DNA"/>
</dbReference>
<evidence type="ECO:0000313" key="9">
    <source>
        <dbReference type="Proteomes" id="UP000886520"/>
    </source>
</evidence>
<organism evidence="8 9">
    <name type="scientific">Adiantum capillus-veneris</name>
    <name type="common">Maidenhair fern</name>
    <dbReference type="NCBI Taxonomy" id="13818"/>
    <lineage>
        <taxon>Eukaryota</taxon>
        <taxon>Viridiplantae</taxon>
        <taxon>Streptophyta</taxon>
        <taxon>Embryophyta</taxon>
        <taxon>Tracheophyta</taxon>
        <taxon>Polypodiopsida</taxon>
        <taxon>Polypodiidae</taxon>
        <taxon>Polypodiales</taxon>
        <taxon>Pteridineae</taxon>
        <taxon>Pteridaceae</taxon>
        <taxon>Vittarioideae</taxon>
        <taxon>Adiantum</taxon>
    </lineage>
</organism>
<feature type="domain" description="BHLH" evidence="7">
    <location>
        <begin position="206"/>
        <end position="255"/>
    </location>
</feature>
<evidence type="ECO:0000313" key="8">
    <source>
        <dbReference type="EMBL" id="KAI5065988.1"/>
    </source>
</evidence>
<keyword evidence="3" id="KW-0238">DNA-binding</keyword>
<feature type="region of interest" description="Disordered" evidence="6">
    <location>
        <begin position="423"/>
        <end position="447"/>
    </location>
</feature>
<dbReference type="PANTHER" id="PTHR16223:SF268">
    <property type="entry name" value="SPERMATOGENESIS- AND OOGENESIS-SPECIFIC BASIC HELIX-LOOP-HELIX-CONTAINING PROTEIN 2"/>
    <property type="match status" value="1"/>
</dbReference>
<evidence type="ECO:0000256" key="4">
    <source>
        <dbReference type="ARBA" id="ARBA00023163"/>
    </source>
</evidence>
<protein>
    <recommendedName>
        <fullName evidence="7">BHLH domain-containing protein</fullName>
    </recommendedName>
</protein>
<dbReference type="PANTHER" id="PTHR16223">
    <property type="entry name" value="TRANSCRIPTION FACTOR BHLH83-RELATED"/>
    <property type="match status" value="1"/>
</dbReference>
<accession>A0A9D4UEH1</accession>
<dbReference type="InterPro" id="IPR036638">
    <property type="entry name" value="HLH_DNA-bd_sf"/>
</dbReference>
<dbReference type="InterPro" id="IPR045843">
    <property type="entry name" value="IND-like"/>
</dbReference>
<evidence type="ECO:0000256" key="6">
    <source>
        <dbReference type="SAM" id="MobiDB-lite"/>
    </source>
</evidence>
<dbReference type="PROSITE" id="PS50888">
    <property type="entry name" value="BHLH"/>
    <property type="match status" value="1"/>
</dbReference>
<dbReference type="InterPro" id="IPR011598">
    <property type="entry name" value="bHLH_dom"/>
</dbReference>
<dbReference type="Proteomes" id="UP000886520">
    <property type="component" value="Chromosome 18"/>
</dbReference>
<dbReference type="SUPFAM" id="SSF47459">
    <property type="entry name" value="HLH, helix-loop-helix DNA-binding domain"/>
    <property type="match status" value="1"/>
</dbReference>
<dbReference type="FunFam" id="4.10.280.10:FF:000017">
    <property type="entry name" value="Transcription factor bHLH66"/>
    <property type="match status" value="1"/>
</dbReference>
<feature type="region of interest" description="Disordered" evidence="6">
    <location>
        <begin position="184"/>
        <end position="215"/>
    </location>
</feature>
<dbReference type="Pfam" id="PF00010">
    <property type="entry name" value="HLH"/>
    <property type="match status" value="1"/>
</dbReference>
<comment type="caution">
    <text evidence="8">The sequence shown here is derived from an EMBL/GenBank/DDBJ whole genome shotgun (WGS) entry which is preliminary data.</text>
</comment>
<dbReference type="GO" id="GO:0005634">
    <property type="term" value="C:nucleus"/>
    <property type="evidence" value="ECO:0007669"/>
    <property type="project" value="UniProtKB-SubCell"/>
</dbReference>
<dbReference type="SMART" id="SM00353">
    <property type="entry name" value="HLH"/>
    <property type="match status" value="1"/>
</dbReference>